<evidence type="ECO:0000313" key="1">
    <source>
        <dbReference type="EMBL" id="KYN37249.1"/>
    </source>
</evidence>
<gene>
    <name evidence="1" type="ORF">ALC56_08391</name>
</gene>
<proteinExistence type="predicted"/>
<dbReference type="EMBL" id="KQ981721">
    <property type="protein sequence ID" value="KYN37249.1"/>
    <property type="molecule type" value="Genomic_DNA"/>
</dbReference>
<sequence>MHQCNVLLDSDSQFNFTTHLCSKLELRTVKADISIAGINQIETKVLETTKAIIKFMHSDFKEKFMFIVISKITARLLSKPLKFQKTDIPPDIPFADLNFYKLKKIDLLIRIKLFWDLIYYKPSEYPYLCKTKLAYIIAENLLRQSNY</sequence>
<dbReference type="AlphaFoldDB" id="A0A151JUV8"/>
<keyword evidence="2" id="KW-1185">Reference proteome</keyword>
<organism evidence="1 2">
    <name type="scientific">Trachymyrmex septentrionalis</name>
    <dbReference type="NCBI Taxonomy" id="34720"/>
    <lineage>
        <taxon>Eukaryota</taxon>
        <taxon>Metazoa</taxon>
        <taxon>Ecdysozoa</taxon>
        <taxon>Arthropoda</taxon>
        <taxon>Hexapoda</taxon>
        <taxon>Insecta</taxon>
        <taxon>Pterygota</taxon>
        <taxon>Neoptera</taxon>
        <taxon>Endopterygota</taxon>
        <taxon>Hymenoptera</taxon>
        <taxon>Apocrita</taxon>
        <taxon>Aculeata</taxon>
        <taxon>Formicoidea</taxon>
        <taxon>Formicidae</taxon>
        <taxon>Myrmicinae</taxon>
        <taxon>Trachymyrmex</taxon>
    </lineage>
</organism>
<dbReference type="STRING" id="34720.A0A151JUV8"/>
<dbReference type="Proteomes" id="UP000078541">
    <property type="component" value="Unassembled WGS sequence"/>
</dbReference>
<name>A0A151JUV8_9HYME</name>
<reference evidence="1 2" key="1">
    <citation type="submission" date="2016-03" db="EMBL/GenBank/DDBJ databases">
        <title>Trachymyrmex septentrionalis WGS genome.</title>
        <authorList>
            <person name="Nygaard S."/>
            <person name="Hu H."/>
            <person name="Boomsma J."/>
            <person name="Zhang G."/>
        </authorList>
    </citation>
    <scope>NUCLEOTIDE SEQUENCE [LARGE SCALE GENOMIC DNA]</scope>
    <source>
        <strain evidence="1">Tsep2-gDNA-1</strain>
        <tissue evidence="1">Whole body</tissue>
    </source>
</reference>
<accession>A0A151JUV8</accession>
<evidence type="ECO:0000313" key="2">
    <source>
        <dbReference type="Proteomes" id="UP000078541"/>
    </source>
</evidence>
<protein>
    <submittedName>
        <fullName evidence="1">Uncharacterized protein</fullName>
    </submittedName>
</protein>